<name>A0A3P7QHE8_CYLGO</name>
<feature type="compositionally biased region" description="Basic and acidic residues" evidence="1">
    <location>
        <begin position="234"/>
        <end position="244"/>
    </location>
</feature>
<organism evidence="2 3">
    <name type="scientific">Cylicostephanus goldi</name>
    <name type="common">Nematode worm</name>
    <dbReference type="NCBI Taxonomy" id="71465"/>
    <lineage>
        <taxon>Eukaryota</taxon>
        <taxon>Metazoa</taxon>
        <taxon>Ecdysozoa</taxon>
        <taxon>Nematoda</taxon>
        <taxon>Chromadorea</taxon>
        <taxon>Rhabditida</taxon>
        <taxon>Rhabditina</taxon>
        <taxon>Rhabditomorpha</taxon>
        <taxon>Strongyloidea</taxon>
        <taxon>Strongylidae</taxon>
        <taxon>Cylicostephanus</taxon>
    </lineage>
</organism>
<evidence type="ECO:0000256" key="1">
    <source>
        <dbReference type="SAM" id="MobiDB-lite"/>
    </source>
</evidence>
<dbReference type="AlphaFoldDB" id="A0A3P7QHE8"/>
<reference evidence="2 3" key="1">
    <citation type="submission" date="2018-11" db="EMBL/GenBank/DDBJ databases">
        <authorList>
            <consortium name="Pathogen Informatics"/>
        </authorList>
    </citation>
    <scope>NUCLEOTIDE SEQUENCE [LARGE SCALE GENOMIC DNA]</scope>
</reference>
<proteinExistence type="predicted"/>
<dbReference type="EMBL" id="UYRV01116755">
    <property type="protein sequence ID" value="VDN30266.1"/>
    <property type="molecule type" value="Genomic_DNA"/>
</dbReference>
<feature type="region of interest" description="Disordered" evidence="1">
    <location>
        <begin position="234"/>
        <end position="278"/>
    </location>
</feature>
<protein>
    <submittedName>
        <fullName evidence="2">Uncharacterized protein</fullName>
    </submittedName>
</protein>
<feature type="compositionally biased region" description="Polar residues" evidence="1">
    <location>
        <begin position="250"/>
        <end position="260"/>
    </location>
</feature>
<evidence type="ECO:0000313" key="3">
    <source>
        <dbReference type="Proteomes" id="UP000271889"/>
    </source>
</evidence>
<feature type="non-terminal residue" evidence="2">
    <location>
        <position position="302"/>
    </location>
</feature>
<keyword evidence="3" id="KW-1185">Reference proteome</keyword>
<dbReference type="OrthoDB" id="5910114at2759"/>
<accession>A0A3P7QHE8</accession>
<gene>
    <name evidence="2" type="ORF">CGOC_LOCUS11500</name>
</gene>
<sequence length="302" mass="34426">MHALPHTVEELTAAQLRKVFNFIATAPARAIPQAPADSSLLTTTQQQQAATVVYHLRQLDDALQCATSIFLNVQTFLFCSVKVEVKYVKFMAYIHALQHASTGIITHRDLISDALLPNLFARSQPFLDALSTLGISETLITEKSMAASAVVAHATRLIRILEYHQLSHVMTRQKEKFAAVDEEYRRLAIPPEPEQLPVEPRTYVQALRWWQQHHDDILHRTLTDEYLELNQRDEPATQEHRQPAEEQLQPDVQQQETSIWEQPAEQEERHQPGDQQQQVVTTIMAAHKISALSTDVQPEELQ</sequence>
<dbReference type="Proteomes" id="UP000271889">
    <property type="component" value="Unassembled WGS sequence"/>
</dbReference>
<evidence type="ECO:0000313" key="2">
    <source>
        <dbReference type="EMBL" id="VDN30266.1"/>
    </source>
</evidence>